<evidence type="ECO:0000256" key="8">
    <source>
        <dbReference type="ARBA" id="ARBA00022679"/>
    </source>
</evidence>
<keyword evidence="16" id="KW-0479">Metal-binding</keyword>
<evidence type="ECO:0000313" key="17">
    <source>
        <dbReference type="EMBL" id="TCS94279.1"/>
    </source>
</evidence>
<evidence type="ECO:0000256" key="3">
    <source>
        <dbReference type="ARBA" id="ARBA00004496"/>
    </source>
</evidence>
<feature type="binding site" evidence="16">
    <location>
        <begin position="12"/>
        <end position="19"/>
    </location>
    <ligand>
        <name>ATP</name>
        <dbReference type="ChEBI" id="CHEBI:30616"/>
    </ligand>
</feature>
<feature type="binding site" evidence="16">
    <location>
        <position position="135"/>
    </location>
    <ligand>
        <name>K(+)</name>
        <dbReference type="ChEBI" id="CHEBI:29103"/>
    </ligand>
</feature>
<evidence type="ECO:0000256" key="5">
    <source>
        <dbReference type="ARBA" id="ARBA00011738"/>
    </source>
</evidence>
<dbReference type="EC" id="2.7.1.33" evidence="6 16"/>
<dbReference type="UniPathway" id="UPA00241">
    <property type="reaction ID" value="UER00352"/>
</dbReference>
<reference evidence="17 18" key="1">
    <citation type="submission" date="2019-03" db="EMBL/GenBank/DDBJ databases">
        <title>Genomic Encyclopedia of Type Strains, Phase IV (KMG-IV): sequencing the most valuable type-strain genomes for metagenomic binning, comparative biology and taxonomic classification.</title>
        <authorList>
            <person name="Goeker M."/>
        </authorList>
    </citation>
    <scope>NUCLEOTIDE SEQUENCE [LARGE SCALE GENOMIC DNA]</scope>
    <source>
        <strain evidence="17 18">DSM 45707</strain>
    </source>
</reference>
<dbReference type="NCBIfam" id="NF009855">
    <property type="entry name" value="PRK13321.1"/>
    <property type="match status" value="1"/>
</dbReference>
<dbReference type="Gene3D" id="3.30.420.40">
    <property type="match status" value="2"/>
</dbReference>
<comment type="cofactor">
    <cofactor evidence="2">
        <name>K(+)</name>
        <dbReference type="ChEBI" id="CHEBI:29103"/>
    </cofactor>
</comment>
<evidence type="ECO:0000256" key="2">
    <source>
        <dbReference type="ARBA" id="ARBA00001958"/>
    </source>
</evidence>
<keyword evidence="8 16" id="KW-0808">Transferase</keyword>
<keyword evidence="10 16" id="KW-0418">Kinase</keyword>
<dbReference type="Proteomes" id="UP000294937">
    <property type="component" value="Unassembled WGS sequence"/>
</dbReference>
<comment type="pathway">
    <text evidence="4 16">Cofactor biosynthesis; coenzyme A biosynthesis; CoA from (R)-pantothenate: step 1/5.</text>
</comment>
<evidence type="ECO:0000313" key="18">
    <source>
        <dbReference type="Proteomes" id="UP000294937"/>
    </source>
</evidence>
<evidence type="ECO:0000256" key="13">
    <source>
        <dbReference type="ARBA" id="ARBA00022993"/>
    </source>
</evidence>
<evidence type="ECO:0000256" key="15">
    <source>
        <dbReference type="ARBA" id="ARBA00040883"/>
    </source>
</evidence>
<dbReference type="NCBIfam" id="TIGR00671">
    <property type="entry name" value="baf"/>
    <property type="match status" value="1"/>
</dbReference>
<keyword evidence="7 16" id="KW-0963">Cytoplasm</keyword>
<evidence type="ECO:0000256" key="12">
    <source>
        <dbReference type="ARBA" id="ARBA00022958"/>
    </source>
</evidence>
<dbReference type="GO" id="GO:0015937">
    <property type="term" value="P:coenzyme A biosynthetic process"/>
    <property type="evidence" value="ECO:0007669"/>
    <property type="project" value="UniProtKB-UniRule"/>
</dbReference>
<dbReference type="CDD" id="cd24015">
    <property type="entry name" value="ASKHA_NBD_PanK-III"/>
    <property type="match status" value="1"/>
</dbReference>
<dbReference type="GO" id="GO:0005524">
    <property type="term" value="F:ATP binding"/>
    <property type="evidence" value="ECO:0007669"/>
    <property type="project" value="UniProtKB-UniRule"/>
</dbReference>
<comment type="cofactor">
    <cofactor evidence="16">
        <name>NH4(+)</name>
        <dbReference type="ChEBI" id="CHEBI:28938"/>
    </cofactor>
    <cofactor evidence="16">
        <name>K(+)</name>
        <dbReference type="ChEBI" id="CHEBI:29103"/>
    </cofactor>
    <text evidence="16">A monovalent cation. Ammonium or potassium.</text>
</comment>
<evidence type="ECO:0000256" key="6">
    <source>
        <dbReference type="ARBA" id="ARBA00012102"/>
    </source>
</evidence>
<name>A0A4R3L403_9BACL</name>
<dbReference type="AlphaFoldDB" id="A0A4R3L403"/>
<accession>A0A4R3L403</accession>
<keyword evidence="12 16" id="KW-0630">Potassium</keyword>
<dbReference type="GO" id="GO:0004594">
    <property type="term" value="F:pantothenate kinase activity"/>
    <property type="evidence" value="ECO:0007669"/>
    <property type="project" value="UniProtKB-UniRule"/>
</dbReference>
<protein>
    <recommendedName>
        <fullName evidence="15 16">Type III pantothenate kinase</fullName>
        <ecNumber evidence="6 16">2.7.1.33</ecNumber>
    </recommendedName>
    <alternativeName>
        <fullName evidence="16">PanK-III</fullName>
    </alternativeName>
    <alternativeName>
        <fullName evidence="16">Pantothenic acid kinase</fullName>
    </alternativeName>
</protein>
<dbReference type="SUPFAM" id="SSF53067">
    <property type="entry name" value="Actin-like ATPase domain"/>
    <property type="match status" value="2"/>
</dbReference>
<dbReference type="PANTHER" id="PTHR34265:SF1">
    <property type="entry name" value="TYPE III PANTOTHENATE KINASE"/>
    <property type="match status" value="1"/>
</dbReference>
<keyword evidence="9 16" id="KW-0547">Nucleotide-binding</keyword>
<keyword evidence="11 16" id="KW-0067">ATP-binding</keyword>
<evidence type="ECO:0000256" key="11">
    <source>
        <dbReference type="ARBA" id="ARBA00022840"/>
    </source>
</evidence>
<evidence type="ECO:0000256" key="4">
    <source>
        <dbReference type="ARBA" id="ARBA00005225"/>
    </source>
</evidence>
<dbReference type="GO" id="GO:0046872">
    <property type="term" value="F:metal ion binding"/>
    <property type="evidence" value="ECO:0007669"/>
    <property type="project" value="UniProtKB-KW"/>
</dbReference>
<dbReference type="NCBIfam" id="NF009847">
    <property type="entry name" value="PRK13318.1-5"/>
    <property type="match status" value="1"/>
</dbReference>
<comment type="caution">
    <text evidence="16">Lacks conserved residue(s) required for the propagation of feature annotation.</text>
</comment>
<comment type="caution">
    <text evidence="17">The sequence shown here is derived from an EMBL/GenBank/DDBJ whole genome shotgun (WGS) entry which is preliminary data.</text>
</comment>
<comment type="catalytic activity">
    <reaction evidence="1 16">
        <text>(R)-pantothenate + ATP = (R)-4'-phosphopantothenate + ADP + H(+)</text>
        <dbReference type="Rhea" id="RHEA:16373"/>
        <dbReference type="ChEBI" id="CHEBI:10986"/>
        <dbReference type="ChEBI" id="CHEBI:15378"/>
        <dbReference type="ChEBI" id="CHEBI:29032"/>
        <dbReference type="ChEBI" id="CHEBI:30616"/>
        <dbReference type="ChEBI" id="CHEBI:456216"/>
        <dbReference type="EC" id="2.7.1.33"/>
    </reaction>
</comment>
<dbReference type="EMBL" id="SMAG01000004">
    <property type="protein sequence ID" value="TCS94279.1"/>
    <property type="molecule type" value="Genomic_DNA"/>
</dbReference>
<dbReference type="HAMAP" id="MF_01274">
    <property type="entry name" value="Pantothen_kinase_3"/>
    <property type="match status" value="1"/>
</dbReference>
<evidence type="ECO:0000256" key="14">
    <source>
        <dbReference type="ARBA" id="ARBA00038036"/>
    </source>
</evidence>
<dbReference type="PANTHER" id="PTHR34265">
    <property type="entry name" value="TYPE III PANTOTHENATE KINASE"/>
    <property type="match status" value="1"/>
</dbReference>
<feature type="binding site" evidence="16">
    <location>
        <position position="190"/>
    </location>
    <ligand>
        <name>substrate</name>
    </ligand>
</feature>
<gene>
    <name evidence="16" type="primary">coaX</name>
    <name evidence="17" type="ORF">EDD58_104148</name>
</gene>
<comment type="similarity">
    <text evidence="14 16">Belongs to the type III pantothenate kinase family.</text>
</comment>
<feature type="binding site" evidence="16">
    <location>
        <begin position="113"/>
        <end position="116"/>
    </location>
    <ligand>
        <name>substrate</name>
    </ligand>
</feature>
<dbReference type="Pfam" id="PF03309">
    <property type="entry name" value="Pan_kinase"/>
    <property type="match status" value="1"/>
</dbReference>
<organism evidence="17 18">
    <name type="scientific">Hazenella coriacea</name>
    <dbReference type="NCBI Taxonomy" id="1179467"/>
    <lineage>
        <taxon>Bacteria</taxon>
        <taxon>Bacillati</taxon>
        <taxon>Bacillota</taxon>
        <taxon>Bacilli</taxon>
        <taxon>Bacillales</taxon>
        <taxon>Thermoactinomycetaceae</taxon>
        <taxon>Hazenella</taxon>
    </lineage>
</organism>
<comment type="subcellular location">
    <subcellularLocation>
        <location evidence="3 16">Cytoplasm</location>
    </subcellularLocation>
</comment>
<feature type="binding site" evidence="16">
    <location>
        <position position="138"/>
    </location>
    <ligand>
        <name>ATP</name>
        <dbReference type="ChEBI" id="CHEBI:30616"/>
    </ligand>
</feature>
<evidence type="ECO:0000256" key="10">
    <source>
        <dbReference type="ARBA" id="ARBA00022777"/>
    </source>
</evidence>
<proteinExistence type="inferred from homology"/>
<evidence type="ECO:0000256" key="1">
    <source>
        <dbReference type="ARBA" id="ARBA00001206"/>
    </source>
</evidence>
<comment type="subunit">
    <text evidence="5 16">Homodimer.</text>
</comment>
<sequence length="261" mass="28664">MSHKKSILLVMDVGNTNIVLGCYEQDHLYHHWRIKTDRNATDDEYGMKLSNLLQHVGLEIHEISGVIISSVVPPLTNVLRRMIEKYFHQTPLVLGPGVKTGLNIQVENPREVGADRIANAVAAIEIYGAPLIIVDFGTATTFCCVDEQGSYLGGAITPGVTISSEALYQRAAKLTRVEIVKPEQVIGRNTILAVQSGIYYGYVGLVDGIVSRMKEQFSKRPTVIATGGLAPLLCMEAKTIDDVNSNLTLEGLKVIYERNQK</sequence>
<comment type="function">
    <text evidence="16">Catalyzes the phosphorylation of pantothenate (Pan), the first step in CoA biosynthesis.</text>
</comment>
<keyword evidence="13 16" id="KW-0173">Coenzyme A biosynthesis</keyword>
<dbReference type="GO" id="GO:0005737">
    <property type="term" value="C:cytoplasm"/>
    <property type="evidence" value="ECO:0007669"/>
    <property type="project" value="UniProtKB-SubCell"/>
</dbReference>
<dbReference type="NCBIfam" id="NF009848">
    <property type="entry name" value="PRK13318.1-6"/>
    <property type="match status" value="1"/>
</dbReference>
<keyword evidence="18" id="KW-1185">Reference proteome</keyword>
<evidence type="ECO:0000256" key="9">
    <source>
        <dbReference type="ARBA" id="ARBA00022741"/>
    </source>
</evidence>
<dbReference type="InterPro" id="IPR004619">
    <property type="entry name" value="Type_III_PanK"/>
</dbReference>
<dbReference type="InterPro" id="IPR043129">
    <property type="entry name" value="ATPase_NBD"/>
</dbReference>
<evidence type="ECO:0000256" key="16">
    <source>
        <dbReference type="HAMAP-Rule" id="MF_01274"/>
    </source>
</evidence>
<evidence type="ECO:0000256" key="7">
    <source>
        <dbReference type="ARBA" id="ARBA00022490"/>
    </source>
</evidence>
<feature type="active site" description="Proton acceptor" evidence="16">
    <location>
        <position position="115"/>
    </location>
</feature>